<organism evidence="2 3">
    <name type="scientific">Cryptococcus deneoformans (strain JEC21 / ATCC MYA-565)</name>
    <name type="common">Cryptococcus neoformans var. neoformans serotype D</name>
    <dbReference type="NCBI Taxonomy" id="214684"/>
    <lineage>
        <taxon>Eukaryota</taxon>
        <taxon>Fungi</taxon>
        <taxon>Dikarya</taxon>
        <taxon>Basidiomycota</taxon>
        <taxon>Agaricomycotina</taxon>
        <taxon>Tremellomycetes</taxon>
        <taxon>Tremellales</taxon>
        <taxon>Cryptococcaceae</taxon>
        <taxon>Cryptococcus</taxon>
        <taxon>Cryptococcus neoformans species complex</taxon>
    </lineage>
</organism>
<dbReference type="VEuPathDB" id="FungiDB:CNF00165"/>
<dbReference type="AlphaFoldDB" id="A0A0S2M596"/>
<dbReference type="InParanoid" id="A0A0S2M596"/>
<dbReference type="EMBL" id="AE017346">
    <property type="protein sequence ID" value="ALO68966.1"/>
    <property type="molecule type" value="Genomic_DNA"/>
</dbReference>
<accession>A0A0S2M596</accession>
<evidence type="ECO:0000313" key="2">
    <source>
        <dbReference type="EMBL" id="ALO68966.1"/>
    </source>
</evidence>
<evidence type="ECO:0000256" key="1">
    <source>
        <dbReference type="SAM" id="MobiDB-lite"/>
    </source>
</evidence>
<dbReference type="RefSeq" id="XP_024514478.1">
    <property type="nucleotide sequence ID" value="XM_024658550.1"/>
</dbReference>
<dbReference type="GeneID" id="36392885"/>
<feature type="region of interest" description="Disordered" evidence="1">
    <location>
        <begin position="310"/>
        <end position="330"/>
    </location>
</feature>
<feature type="compositionally biased region" description="Low complexity" evidence="1">
    <location>
        <begin position="313"/>
        <end position="325"/>
    </location>
</feature>
<evidence type="ECO:0000313" key="3">
    <source>
        <dbReference type="Proteomes" id="UP000002149"/>
    </source>
</evidence>
<name>A0A0S2M596_CRYD1</name>
<dbReference type="KEGG" id="cne:CNF00165"/>
<reference evidence="2 3" key="1">
    <citation type="journal article" date="2005" name="Science">
        <title>The genome of the basidiomycetous yeast and human pathogen Cryptococcus neoformans.</title>
        <authorList>
            <person name="Loftus B.J."/>
            <person name="Fung E."/>
            <person name="Roncaglia P."/>
            <person name="Rowley D."/>
            <person name="Amedeo P."/>
            <person name="Bruno D."/>
            <person name="Vamathevan J."/>
            <person name="Miranda M."/>
            <person name="Anderson I.J."/>
            <person name="Fraser J.A."/>
            <person name="Allen J.E."/>
            <person name="Bosdet I.E."/>
            <person name="Brent M.R."/>
            <person name="Chiu R."/>
            <person name="Doering T.L."/>
            <person name="Donlin M.J."/>
            <person name="D'Souza C.A."/>
            <person name="Fox D.S."/>
            <person name="Grinberg V."/>
            <person name="Fu J."/>
            <person name="Fukushima M."/>
            <person name="Haas B.J."/>
            <person name="Huang J.C."/>
            <person name="Janbon G."/>
            <person name="Jones S.J."/>
            <person name="Koo H.L."/>
            <person name="Krzywinski M.I."/>
            <person name="Kwon-Chung J.K."/>
            <person name="Lengeler K.B."/>
            <person name="Maiti R."/>
            <person name="Marra M.A."/>
            <person name="Marra R.E."/>
            <person name="Mathewson C.A."/>
            <person name="Mitchell T.G."/>
            <person name="Pertea M."/>
            <person name="Riggs F.R."/>
            <person name="Salzberg S.L."/>
            <person name="Schein J.E."/>
            <person name="Shvartsbeyn A."/>
            <person name="Shin H."/>
            <person name="Shumway M."/>
            <person name="Specht C.A."/>
            <person name="Suh B.B."/>
            <person name="Tenney A."/>
            <person name="Utterback T.R."/>
            <person name="Wickes B.L."/>
            <person name="Wortman J.R."/>
            <person name="Wye N.H."/>
            <person name="Kronstad J.W."/>
            <person name="Lodge J.K."/>
            <person name="Heitman J."/>
            <person name="Davis R.W."/>
            <person name="Fraser C.M."/>
            <person name="Hyman R.W."/>
        </authorList>
    </citation>
    <scope>NUCLEOTIDE SEQUENCE [LARGE SCALE GENOMIC DNA]</scope>
    <source>
        <strain evidence="3">JEC21 / ATCC MYA-565</strain>
    </source>
</reference>
<dbReference type="Proteomes" id="UP000002149">
    <property type="component" value="Chromosome 6"/>
</dbReference>
<proteinExistence type="predicted"/>
<dbReference type="PaxDb" id="214684-A0A0S2M596"/>
<protein>
    <submittedName>
        <fullName evidence="2">Uncharacterized protein</fullName>
    </submittedName>
</protein>
<keyword evidence="3" id="KW-1185">Reference proteome</keyword>
<gene>
    <name evidence="2" type="ordered locus">CNF00165</name>
</gene>
<sequence>MFLPQLSVNIATTVSRPPLRRSELSLPIVDPRFLQITLDYLHCPDSSPAKDGEDMEDNPIISYRRTKGALRRFFGTGSHFYMTGFKMENGTSISRMELIKAWACASQALVFFHEIFLYRLDDVQVGQDSFRNSANKLFWEASGCQRVIQSAMVDLSVYEGEAPWEMPTAWLPLPDSYDISNLGEFGEQSMICDAILSGNRSLNLEGGQPTITPLFILAARHMLALHEQGYDQIFWKARPISKETGEPVPPVRKMYHLPPGFPIDDREIRLRIRLSNGEVRVEDCEDQEDKDLGNDGLIVDNISDSTLARTSEYDSQSSFSTSSISPLHGYNKNPNTSSALVNWLFPSNSNNLRKRRAFS</sequence>
<dbReference type="OrthoDB" id="10645473at2759"/>